<organism evidence="1 2">
    <name type="scientific">Caballeronia udeis</name>
    <dbReference type="NCBI Taxonomy" id="1232866"/>
    <lineage>
        <taxon>Bacteria</taxon>
        <taxon>Pseudomonadati</taxon>
        <taxon>Pseudomonadota</taxon>
        <taxon>Betaproteobacteria</taxon>
        <taxon>Burkholderiales</taxon>
        <taxon>Burkholderiaceae</taxon>
        <taxon>Caballeronia</taxon>
    </lineage>
</organism>
<sequence>MQPLVLGLRVGQVSLEGYVEGNVSEIDFLEPIAQGLSGHATCVEPSNQQRPWLSRYAVERNAMLFKHF</sequence>
<keyword evidence="2" id="KW-1185">Reference proteome</keyword>
<proteinExistence type="predicted"/>
<name>A0ABW8MJM8_9BURK</name>
<dbReference type="Proteomes" id="UP001620514">
    <property type="component" value="Unassembled WGS sequence"/>
</dbReference>
<comment type="caution">
    <text evidence="1">The sequence shown here is derived from an EMBL/GenBank/DDBJ whole genome shotgun (WGS) entry which is preliminary data.</text>
</comment>
<gene>
    <name evidence="1" type="ORF">ABH943_003905</name>
</gene>
<reference evidence="1 2" key="2">
    <citation type="submission" date="2024-11" db="EMBL/GenBank/DDBJ databases">
        <title>Using genomics to understand microbial adaptation to soil warming.</title>
        <authorList>
            <person name="Deangelis K.M. PhD."/>
        </authorList>
    </citation>
    <scope>NUCLEOTIDE SEQUENCE [LARGE SCALE GENOMIC DNA]</scope>
    <source>
        <strain evidence="1 2">GAS97</strain>
    </source>
</reference>
<dbReference type="EMBL" id="JBIYDN010000011">
    <property type="protein sequence ID" value="MFK4443883.1"/>
    <property type="molecule type" value="Genomic_DNA"/>
</dbReference>
<protein>
    <submittedName>
        <fullName evidence="1">Uncharacterized protein</fullName>
    </submittedName>
</protein>
<accession>A0ABW8MJM8</accession>
<evidence type="ECO:0000313" key="1">
    <source>
        <dbReference type="EMBL" id="MFK4443883.1"/>
    </source>
</evidence>
<reference evidence="1 2" key="1">
    <citation type="submission" date="2024-10" db="EMBL/GenBank/DDBJ databases">
        <authorList>
            <person name="Deangelis K."/>
            <person name="Huntemann M."/>
            <person name="Clum A."/>
            <person name="Wang J."/>
            <person name="Palaniappan K."/>
            <person name="Ritter S."/>
            <person name="Chen I.-M."/>
            <person name="Stamatis D."/>
            <person name="Reddy T."/>
            <person name="O'Malley R."/>
            <person name="Daum C."/>
            <person name="Ng V."/>
            <person name="Ivanova N."/>
            <person name="Kyrpides N."/>
            <person name="Woyke T."/>
        </authorList>
    </citation>
    <scope>NUCLEOTIDE SEQUENCE [LARGE SCALE GENOMIC DNA]</scope>
    <source>
        <strain evidence="1 2">GAS97</strain>
    </source>
</reference>
<evidence type="ECO:0000313" key="2">
    <source>
        <dbReference type="Proteomes" id="UP001620514"/>
    </source>
</evidence>